<evidence type="ECO:0000256" key="3">
    <source>
        <dbReference type="ARBA" id="ARBA00022676"/>
    </source>
</evidence>
<sequence length="321" mass="34326">MSARAVVVVNFGSHDLLERHLLPLTRPGGPLIVVVDSFSTAGERDRVEALTGRHGWHVVTMATNAGFGAGVNAGVRAAAAAGAESFLLLNPDARASAEEVDVLLADVEQHPMSLVAPLIRDSSSRVVFRGSEIDLRSGHLRGLPTPSSAPDRDVLGDAGAGRRPWLTGACLAVHRELFDRLGGFAEDYFLYWEDVDLSLRALDAGASLVLRRDVTVVHDEGGTQARADAARRGPAKSDTYYYFNCRNRLLFAGRHLPASSALGWAVRTPRESTQIWLRGGRRQLLTAPRSVVSAVRGSGVGLALCARAALTAPRRLARSAA</sequence>
<proteinExistence type="inferred from homology"/>
<dbReference type="Gene3D" id="3.90.550.10">
    <property type="entry name" value="Spore Coat Polysaccharide Biosynthesis Protein SpsA, Chain A"/>
    <property type="match status" value="1"/>
</dbReference>
<reference evidence="6 7" key="1">
    <citation type="submission" date="2023-03" db="EMBL/GenBank/DDBJ databases">
        <title>YIM 133296 draft genome.</title>
        <authorList>
            <person name="Xiong L."/>
        </authorList>
    </citation>
    <scope>NUCLEOTIDE SEQUENCE [LARGE SCALE GENOMIC DNA]</scope>
    <source>
        <strain evidence="6 7">YIM 133296</strain>
    </source>
</reference>
<evidence type="ECO:0000259" key="5">
    <source>
        <dbReference type="Pfam" id="PF00535"/>
    </source>
</evidence>
<dbReference type="InterPro" id="IPR001173">
    <property type="entry name" value="Glyco_trans_2-like"/>
</dbReference>
<keyword evidence="4" id="KW-0808">Transferase</keyword>
<evidence type="ECO:0000313" key="6">
    <source>
        <dbReference type="EMBL" id="MDF8266476.1"/>
    </source>
</evidence>
<dbReference type="InterPro" id="IPR029044">
    <property type="entry name" value="Nucleotide-diphossugar_trans"/>
</dbReference>
<dbReference type="Pfam" id="PF00535">
    <property type="entry name" value="Glycos_transf_2"/>
    <property type="match status" value="1"/>
</dbReference>
<evidence type="ECO:0000313" key="7">
    <source>
        <dbReference type="Proteomes" id="UP001528912"/>
    </source>
</evidence>
<gene>
    <name evidence="6" type="ORF">P4R38_19675</name>
</gene>
<dbReference type="RefSeq" id="WP_277193687.1">
    <property type="nucleotide sequence ID" value="NZ_JAROAV010000057.1"/>
</dbReference>
<keyword evidence="7" id="KW-1185">Reference proteome</keyword>
<evidence type="ECO:0000256" key="1">
    <source>
        <dbReference type="ARBA" id="ARBA00004776"/>
    </source>
</evidence>
<dbReference type="SUPFAM" id="SSF53448">
    <property type="entry name" value="Nucleotide-diphospho-sugar transferases"/>
    <property type="match status" value="1"/>
</dbReference>
<comment type="similarity">
    <text evidence="2">Belongs to the glycosyltransferase 2 family.</text>
</comment>
<comment type="pathway">
    <text evidence="1">Cell wall biogenesis; cell wall polysaccharide biosynthesis.</text>
</comment>
<dbReference type="Proteomes" id="UP001528912">
    <property type="component" value="Unassembled WGS sequence"/>
</dbReference>
<evidence type="ECO:0000256" key="2">
    <source>
        <dbReference type="ARBA" id="ARBA00006739"/>
    </source>
</evidence>
<organism evidence="6 7">
    <name type="scientific">Luteipulveratus flavus</name>
    <dbReference type="NCBI Taxonomy" id="3031728"/>
    <lineage>
        <taxon>Bacteria</taxon>
        <taxon>Bacillati</taxon>
        <taxon>Actinomycetota</taxon>
        <taxon>Actinomycetes</taxon>
        <taxon>Micrococcales</taxon>
        <taxon>Dermacoccaceae</taxon>
        <taxon>Luteipulveratus</taxon>
    </lineage>
</organism>
<protein>
    <submittedName>
        <fullName evidence="6">Glycosyltransferase family 2 protein</fullName>
    </submittedName>
</protein>
<name>A0ABT6CC62_9MICO</name>
<accession>A0ABT6CC62</accession>
<dbReference type="PANTHER" id="PTHR43179">
    <property type="entry name" value="RHAMNOSYLTRANSFERASE WBBL"/>
    <property type="match status" value="1"/>
</dbReference>
<feature type="domain" description="Glycosyltransferase 2-like" evidence="5">
    <location>
        <begin position="32"/>
        <end position="131"/>
    </location>
</feature>
<dbReference type="PANTHER" id="PTHR43179:SF12">
    <property type="entry name" value="GALACTOFURANOSYLTRANSFERASE GLFT2"/>
    <property type="match status" value="1"/>
</dbReference>
<evidence type="ECO:0000256" key="4">
    <source>
        <dbReference type="ARBA" id="ARBA00022679"/>
    </source>
</evidence>
<keyword evidence="3" id="KW-0328">Glycosyltransferase</keyword>
<dbReference type="EMBL" id="JAROAV010000057">
    <property type="protein sequence ID" value="MDF8266476.1"/>
    <property type="molecule type" value="Genomic_DNA"/>
</dbReference>
<comment type="caution">
    <text evidence="6">The sequence shown here is derived from an EMBL/GenBank/DDBJ whole genome shotgun (WGS) entry which is preliminary data.</text>
</comment>